<dbReference type="Proteomes" id="UP001141327">
    <property type="component" value="Unassembled WGS sequence"/>
</dbReference>
<evidence type="ECO:0000256" key="3">
    <source>
        <dbReference type="ARBA" id="ARBA00022679"/>
    </source>
</evidence>
<evidence type="ECO:0000256" key="4">
    <source>
        <dbReference type="ARBA" id="ARBA00022786"/>
    </source>
</evidence>
<keyword evidence="3" id="KW-0808">Transferase</keyword>
<gene>
    <name evidence="7" type="ORF">PAPYR_2792</name>
</gene>
<comment type="subcellular location">
    <subcellularLocation>
        <location evidence="1">Nucleus</location>
    </subcellularLocation>
</comment>
<comment type="caution">
    <text evidence="7">The sequence shown here is derived from an EMBL/GenBank/DDBJ whole genome shotgun (WGS) entry which is preliminary data.</text>
</comment>
<evidence type="ECO:0000313" key="7">
    <source>
        <dbReference type="EMBL" id="KAJ4460946.1"/>
    </source>
</evidence>
<dbReference type="InterPro" id="IPR045132">
    <property type="entry name" value="UBE4"/>
</dbReference>
<protein>
    <recommendedName>
        <fullName evidence="6">Ubiquitin conjugation factor E4 core domain-containing protein</fullName>
    </recommendedName>
</protein>
<sequence>MASSPDPVARHVNLFLQRVFLSTTNPVPPNPKWIFLPRLAAELRKPVDAQPPPLTVDCIDRILVERWTIDSSIRPVIFLCQCYRLCGEEAANPLYKNHLAALQPVIVQCRKVVVNFLGLALRYPDSFPRCGGATDLEAAMIPPEGGCALVTSDLLDALVANITETRDELSGAIEGADMTRDDPLQLVFRPLVDGLFARLRRNTDICCPDFAALSSWRLMAECRPLGDMITRQEDIWNPPDLTTGVQMQECTVLGRLLSLSALPQDRPDVAGTMFPNPLHVSRAEMDRTSEQLASTLRNWQERAGVITKKILMASDGARERCQDWFGRFLTLNEPRTKVRGNLRDAAPDSVTVNLTAVLLALAGPFTRILDSWNHTQPLAVSWHEADRQVPVIRHSP</sequence>
<evidence type="ECO:0000259" key="6">
    <source>
        <dbReference type="Pfam" id="PF10408"/>
    </source>
</evidence>
<keyword evidence="8" id="KW-1185">Reference proteome</keyword>
<evidence type="ECO:0000256" key="5">
    <source>
        <dbReference type="ARBA" id="ARBA00023242"/>
    </source>
</evidence>
<accession>A0ABQ8UP63</accession>
<evidence type="ECO:0000256" key="2">
    <source>
        <dbReference type="ARBA" id="ARBA00004906"/>
    </source>
</evidence>
<dbReference type="PANTHER" id="PTHR13931:SF2">
    <property type="entry name" value="UBIQUITIN CONJUGATION FACTOR E4 B"/>
    <property type="match status" value="1"/>
</dbReference>
<dbReference type="PANTHER" id="PTHR13931">
    <property type="entry name" value="UBIQUITINATION FACTOR E4"/>
    <property type="match status" value="1"/>
</dbReference>
<feature type="domain" description="Ubiquitin conjugation factor E4 core" evidence="6">
    <location>
        <begin position="253"/>
        <end position="367"/>
    </location>
</feature>
<keyword evidence="5" id="KW-0539">Nucleus</keyword>
<reference evidence="7" key="1">
    <citation type="journal article" date="2022" name="bioRxiv">
        <title>Genomics of Preaxostyla Flagellates Illuminates Evolutionary Transitions and the Path Towards Mitochondrial Loss.</title>
        <authorList>
            <person name="Novak L.V.F."/>
            <person name="Treitli S.C."/>
            <person name="Pyrih J."/>
            <person name="Halakuc P."/>
            <person name="Pipaliya S.V."/>
            <person name="Vacek V."/>
            <person name="Brzon O."/>
            <person name="Soukal P."/>
            <person name="Eme L."/>
            <person name="Dacks J.B."/>
            <person name="Karnkowska A."/>
            <person name="Elias M."/>
            <person name="Hampl V."/>
        </authorList>
    </citation>
    <scope>NUCLEOTIDE SEQUENCE</scope>
    <source>
        <strain evidence="7">RCP-MX</strain>
    </source>
</reference>
<dbReference type="InterPro" id="IPR019474">
    <property type="entry name" value="Ub_conjug_fac_E4_core"/>
</dbReference>
<evidence type="ECO:0000313" key="8">
    <source>
        <dbReference type="Proteomes" id="UP001141327"/>
    </source>
</evidence>
<name>A0ABQ8UP63_9EUKA</name>
<dbReference type="EMBL" id="JAPMOS010000010">
    <property type="protein sequence ID" value="KAJ4460946.1"/>
    <property type="molecule type" value="Genomic_DNA"/>
</dbReference>
<organism evidence="7 8">
    <name type="scientific">Paratrimastix pyriformis</name>
    <dbReference type="NCBI Taxonomy" id="342808"/>
    <lineage>
        <taxon>Eukaryota</taxon>
        <taxon>Metamonada</taxon>
        <taxon>Preaxostyla</taxon>
        <taxon>Paratrimastigidae</taxon>
        <taxon>Paratrimastix</taxon>
    </lineage>
</organism>
<comment type="pathway">
    <text evidence="2">Protein modification; protein ubiquitination.</text>
</comment>
<dbReference type="Pfam" id="PF10408">
    <property type="entry name" value="Ufd2P_core"/>
    <property type="match status" value="1"/>
</dbReference>
<keyword evidence="4" id="KW-0833">Ubl conjugation pathway</keyword>
<evidence type="ECO:0000256" key="1">
    <source>
        <dbReference type="ARBA" id="ARBA00004123"/>
    </source>
</evidence>
<proteinExistence type="predicted"/>